<name>A0A495QGC2_9ACTN</name>
<dbReference type="Proteomes" id="UP000274601">
    <property type="component" value="Unassembled WGS sequence"/>
</dbReference>
<evidence type="ECO:0000313" key="5">
    <source>
        <dbReference type="EMBL" id="RKS70909.1"/>
    </source>
</evidence>
<dbReference type="PIRSF" id="PIRSF000858">
    <property type="entry name" value="SCOT-t"/>
    <property type="match status" value="1"/>
</dbReference>
<sequence length="464" mass="49566">MTINKVYESPLAAVADVPDGASVSIAGFGKTHSFPTSLTVALREHGARQLCLVANSLGEGPYRSISLVENRQVNRLIVSFSARAGEATSAAEKQIAAGEIEVELVPQGTLVERLRAGGAGIGAFYTRTAVGTAVAEGKETRVIDGVEHVLEHALKVDYAFIRAARADRFGNLEFDGVGRNFMPAFAKGAEITIAEVDEIVDGELDPERIGLPGIFVSRVVRKTVEVEHDFPVVREGRGADSARTYNGKQALTRRRMAEVAAGLVPSGSYMNLGLGIPTLISDYISGRDIVLHSENGVLGYGTIASKDDYDPEIYNAGGQYVHLEKGGSFFESVTSFEMVRGGKVDYVALGAFEVDAVANLANWTTPKMVGGGIGGAMDLVAGDVNVMVLMTHLDSKGRPKLVKSCEYPLTGRNCVNIVVTDLCVLRRVDDVFRLEYVAPGFTAQEVADLTDFEFDFGDFATAGA</sequence>
<feature type="active site" description="5-glutamyl coenzyme A thioester intermediate" evidence="4">
    <location>
        <position position="294"/>
    </location>
</feature>
<evidence type="ECO:0000256" key="4">
    <source>
        <dbReference type="PIRSR" id="PIRSR000858-1"/>
    </source>
</evidence>
<comment type="caution">
    <text evidence="5">The sequence shown here is derived from an EMBL/GenBank/DDBJ whole genome shotgun (WGS) entry which is preliminary data.</text>
</comment>
<keyword evidence="2 3" id="KW-0808">Transferase</keyword>
<protein>
    <submittedName>
        <fullName evidence="5">3-oxoacid CoA-transferase</fullName>
    </submittedName>
</protein>
<evidence type="ECO:0000256" key="1">
    <source>
        <dbReference type="ARBA" id="ARBA00007154"/>
    </source>
</evidence>
<dbReference type="InterPro" id="IPR014388">
    <property type="entry name" value="3-oxoacid_CoA-transferase"/>
</dbReference>
<evidence type="ECO:0000256" key="2">
    <source>
        <dbReference type="ARBA" id="ARBA00022679"/>
    </source>
</evidence>
<evidence type="ECO:0000256" key="3">
    <source>
        <dbReference type="PIRNR" id="PIRNR000858"/>
    </source>
</evidence>
<dbReference type="InterPro" id="IPR037171">
    <property type="entry name" value="NagB/RpiA_transferase-like"/>
</dbReference>
<dbReference type="SUPFAM" id="SSF100950">
    <property type="entry name" value="NagB/RpiA/CoA transferase-like"/>
    <property type="match status" value="2"/>
</dbReference>
<keyword evidence="6" id="KW-1185">Reference proteome</keyword>
<dbReference type="Gene3D" id="3.40.1080.10">
    <property type="entry name" value="Glutaconate Coenzyme A-transferase"/>
    <property type="match status" value="2"/>
</dbReference>
<dbReference type="Pfam" id="PF01144">
    <property type="entry name" value="CoA_trans"/>
    <property type="match status" value="2"/>
</dbReference>
<accession>A0A495QGC2</accession>
<dbReference type="GO" id="GO:0008410">
    <property type="term" value="F:CoA-transferase activity"/>
    <property type="evidence" value="ECO:0007669"/>
    <property type="project" value="InterPro"/>
</dbReference>
<organism evidence="5 6">
    <name type="scientific">Actinomadura pelletieri DSM 43383</name>
    <dbReference type="NCBI Taxonomy" id="1120940"/>
    <lineage>
        <taxon>Bacteria</taxon>
        <taxon>Bacillati</taxon>
        <taxon>Actinomycetota</taxon>
        <taxon>Actinomycetes</taxon>
        <taxon>Streptosporangiales</taxon>
        <taxon>Thermomonosporaceae</taxon>
        <taxon>Actinomadura</taxon>
    </lineage>
</organism>
<evidence type="ECO:0000313" key="6">
    <source>
        <dbReference type="Proteomes" id="UP000274601"/>
    </source>
</evidence>
<comment type="similarity">
    <text evidence="1 3">Belongs to the 3-oxoacid CoA-transferase family.</text>
</comment>
<dbReference type="SMART" id="SM00882">
    <property type="entry name" value="CoA_trans"/>
    <property type="match status" value="2"/>
</dbReference>
<dbReference type="RefSeq" id="WP_211343197.1">
    <property type="nucleotide sequence ID" value="NZ_RBWU01000006.1"/>
</dbReference>
<dbReference type="AlphaFoldDB" id="A0A495QGC2"/>
<gene>
    <name evidence="5" type="ORF">BZB76_5389</name>
</gene>
<dbReference type="GO" id="GO:0046952">
    <property type="term" value="P:ketone body catabolic process"/>
    <property type="evidence" value="ECO:0007669"/>
    <property type="project" value="InterPro"/>
</dbReference>
<dbReference type="EMBL" id="RBWU01000006">
    <property type="protein sequence ID" value="RKS70909.1"/>
    <property type="molecule type" value="Genomic_DNA"/>
</dbReference>
<dbReference type="InterPro" id="IPR004164">
    <property type="entry name" value="CoA_transf_AS"/>
</dbReference>
<reference evidence="5 6" key="1">
    <citation type="submission" date="2018-10" db="EMBL/GenBank/DDBJ databases">
        <title>Genomic Encyclopedia of Archaeal and Bacterial Type Strains, Phase II (KMG-II): from individual species to whole genera.</title>
        <authorList>
            <person name="Goeker M."/>
        </authorList>
    </citation>
    <scope>NUCLEOTIDE SEQUENCE [LARGE SCALE GENOMIC DNA]</scope>
    <source>
        <strain evidence="5 6">DSM 43383</strain>
    </source>
</reference>
<dbReference type="PROSITE" id="PS01274">
    <property type="entry name" value="COA_TRANSF_2"/>
    <property type="match status" value="1"/>
</dbReference>
<proteinExistence type="inferred from homology"/>
<dbReference type="PANTHER" id="PTHR13707">
    <property type="entry name" value="KETOACID-COENZYME A TRANSFERASE"/>
    <property type="match status" value="1"/>
</dbReference>
<dbReference type="PANTHER" id="PTHR13707:SF60">
    <property type="entry name" value="ACETATE COA-TRANSFERASE SUBUNIT ALPHA"/>
    <property type="match status" value="1"/>
</dbReference>
<dbReference type="InterPro" id="IPR004165">
    <property type="entry name" value="CoA_trans_fam_I"/>
</dbReference>
<dbReference type="InterPro" id="IPR012792">
    <property type="entry name" value="3-oxoacid_CoA-transf_A"/>
</dbReference>
<dbReference type="NCBIfam" id="TIGR02429">
    <property type="entry name" value="pcaI_scoA_fam"/>
    <property type="match status" value="1"/>
</dbReference>